<dbReference type="InterPro" id="IPR050204">
    <property type="entry name" value="AraC_XylS_family_regulators"/>
</dbReference>
<dbReference type="InterPro" id="IPR037923">
    <property type="entry name" value="HTH-like"/>
</dbReference>
<evidence type="ECO:0000313" key="6">
    <source>
        <dbReference type="EMBL" id="UVI30041.1"/>
    </source>
</evidence>
<evidence type="ECO:0000256" key="3">
    <source>
        <dbReference type="ARBA" id="ARBA00023159"/>
    </source>
</evidence>
<dbReference type="Proteomes" id="UP001057877">
    <property type="component" value="Chromosome"/>
</dbReference>
<dbReference type="SUPFAM" id="SSF51215">
    <property type="entry name" value="Regulatory protein AraC"/>
    <property type="match status" value="1"/>
</dbReference>
<dbReference type="EMBL" id="CP091430">
    <property type="protein sequence ID" value="UVI30041.1"/>
    <property type="molecule type" value="Genomic_DNA"/>
</dbReference>
<accession>A0ABY5S7Y3</accession>
<organism evidence="6 7">
    <name type="scientific">Paenibacillus spongiae</name>
    <dbReference type="NCBI Taxonomy" id="2909671"/>
    <lineage>
        <taxon>Bacteria</taxon>
        <taxon>Bacillati</taxon>
        <taxon>Bacillota</taxon>
        <taxon>Bacilli</taxon>
        <taxon>Bacillales</taxon>
        <taxon>Paenibacillaceae</taxon>
        <taxon>Paenibacillus</taxon>
    </lineage>
</organism>
<sequence>MEENDREYCEMWRHLPGDLEKSGGIQLIRAGRNIAKPTYEVGPQVRYDYSLHFVLEGEVRFIQGNQRHIVKEGGLFCIYPNVTFHTVNHQPDKRLRMFWLAFSGEQSAALLRSIGIGEGHYCLFDRIGSGVQKCIERVIAAFACQDNSDSGIHLLSKVYELFDTLSDTGQPAIGQRQEDWLQKGIDYLNLHYREKVTVEDVSAYVGVNRSHFTRTFRSAMGMPPNRYILSLRMEEGARLLNGSVMSVEEIALSLGYSDIYSFIRAFKKMNGVSPSFYRK</sequence>
<keyword evidence="4" id="KW-0804">Transcription</keyword>
<dbReference type="InterPro" id="IPR018060">
    <property type="entry name" value="HTH_AraC"/>
</dbReference>
<evidence type="ECO:0000256" key="1">
    <source>
        <dbReference type="ARBA" id="ARBA00023015"/>
    </source>
</evidence>
<evidence type="ECO:0000256" key="2">
    <source>
        <dbReference type="ARBA" id="ARBA00023125"/>
    </source>
</evidence>
<dbReference type="Pfam" id="PF12833">
    <property type="entry name" value="HTH_18"/>
    <property type="match status" value="1"/>
</dbReference>
<dbReference type="InterPro" id="IPR014710">
    <property type="entry name" value="RmlC-like_jellyroll"/>
</dbReference>
<dbReference type="InterPro" id="IPR009057">
    <property type="entry name" value="Homeodomain-like_sf"/>
</dbReference>
<dbReference type="Pfam" id="PF02311">
    <property type="entry name" value="AraC_binding"/>
    <property type="match status" value="1"/>
</dbReference>
<dbReference type="InterPro" id="IPR003313">
    <property type="entry name" value="AraC-bd"/>
</dbReference>
<evidence type="ECO:0000259" key="5">
    <source>
        <dbReference type="PROSITE" id="PS01124"/>
    </source>
</evidence>
<dbReference type="PROSITE" id="PS00041">
    <property type="entry name" value="HTH_ARAC_FAMILY_1"/>
    <property type="match status" value="1"/>
</dbReference>
<dbReference type="RefSeq" id="WP_258386111.1">
    <property type="nucleotide sequence ID" value="NZ_CP091430.1"/>
</dbReference>
<dbReference type="PROSITE" id="PS01124">
    <property type="entry name" value="HTH_ARAC_FAMILY_2"/>
    <property type="match status" value="1"/>
</dbReference>
<reference evidence="6" key="1">
    <citation type="submission" date="2022-01" db="EMBL/GenBank/DDBJ databases">
        <title>Paenibacillus spongiae sp. nov., isolated from marine sponge.</title>
        <authorList>
            <person name="Li Z."/>
            <person name="Zhang M."/>
        </authorList>
    </citation>
    <scope>NUCLEOTIDE SEQUENCE</scope>
    <source>
        <strain evidence="6">PHS-Z3</strain>
    </source>
</reference>
<keyword evidence="7" id="KW-1185">Reference proteome</keyword>
<keyword evidence="1" id="KW-0805">Transcription regulation</keyword>
<feature type="domain" description="HTH araC/xylS-type" evidence="5">
    <location>
        <begin position="182"/>
        <end position="279"/>
    </location>
</feature>
<proteinExistence type="predicted"/>
<dbReference type="InterPro" id="IPR018062">
    <property type="entry name" value="HTH_AraC-typ_CS"/>
</dbReference>
<dbReference type="InterPro" id="IPR020449">
    <property type="entry name" value="Tscrpt_reg_AraC-type_HTH"/>
</dbReference>
<dbReference type="PRINTS" id="PR00032">
    <property type="entry name" value="HTHARAC"/>
</dbReference>
<name>A0ABY5S7Y3_9BACL</name>
<keyword evidence="3" id="KW-0010">Activator</keyword>
<dbReference type="SUPFAM" id="SSF46689">
    <property type="entry name" value="Homeodomain-like"/>
    <property type="match status" value="2"/>
</dbReference>
<dbReference type="PANTHER" id="PTHR46796">
    <property type="entry name" value="HTH-TYPE TRANSCRIPTIONAL ACTIVATOR RHAS-RELATED"/>
    <property type="match status" value="1"/>
</dbReference>
<gene>
    <name evidence="6" type="ORF">L1F29_32465</name>
</gene>
<keyword evidence="2" id="KW-0238">DNA-binding</keyword>
<dbReference type="Gene3D" id="2.60.120.10">
    <property type="entry name" value="Jelly Rolls"/>
    <property type="match status" value="1"/>
</dbReference>
<dbReference type="Gene3D" id="1.10.10.60">
    <property type="entry name" value="Homeodomain-like"/>
    <property type="match status" value="2"/>
</dbReference>
<protein>
    <submittedName>
        <fullName evidence="6">AraC family transcriptional regulator</fullName>
    </submittedName>
</protein>
<dbReference type="SMART" id="SM00342">
    <property type="entry name" value="HTH_ARAC"/>
    <property type="match status" value="1"/>
</dbReference>
<evidence type="ECO:0000313" key="7">
    <source>
        <dbReference type="Proteomes" id="UP001057877"/>
    </source>
</evidence>
<evidence type="ECO:0000256" key="4">
    <source>
        <dbReference type="ARBA" id="ARBA00023163"/>
    </source>
</evidence>